<evidence type="ECO:0000313" key="2">
    <source>
        <dbReference type="EMBL" id="MFC0687097.1"/>
    </source>
</evidence>
<dbReference type="EMBL" id="JBHLTM010000081">
    <property type="protein sequence ID" value="MFC0687097.1"/>
    <property type="molecule type" value="Genomic_DNA"/>
</dbReference>
<proteinExistence type="predicted"/>
<feature type="chain" id="PRO_5046319678" evidence="1">
    <location>
        <begin position="42"/>
        <end position="169"/>
    </location>
</feature>
<accession>A0ABV6SCV9</accession>
<reference evidence="2 3" key="1">
    <citation type="submission" date="2024-09" db="EMBL/GenBank/DDBJ databases">
        <authorList>
            <person name="Sun Q."/>
            <person name="Mori K."/>
        </authorList>
    </citation>
    <scope>NUCLEOTIDE SEQUENCE [LARGE SCALE GENOMIC DNA]</scope>
    <source>
        <strain evidence="2 3">CICC 11035S</strain>
    </source>
</reference>
<comment type="caution">
    <text evidence="2">The sequence shown here is derived from an EMBL/GenBank/DDBJ whole genome shotgun (WGS) entry which is preliminary data.</text>
</comment>
<name>A0ABV6SCV9_9SPHN</name>
<evidence type="ECO:0000313" key="3">
    <source>
        <dbReference type="Proteomes" id="UP001589858"/>
    </source>
</evidence>
<evidence type="ECO:0000256" key="1">
    <source>
        <dbReference type="SAM" id="SignalP"/>
    </source>
</evidence>
<feature type="signal peptide" evidence="1">
    <location>
        <begin position="1"/>
        <end position="41"/>
    </location>
</feature>
<dbReference type="Proteomes" id="UP001589858">
    <property type="component" value="Unassembled WGS sequence"/>
</dbReference>
<organism evidence="2 3">
    <name type="scientific">Novosphingobium clariflavum</name>
    <dbReference type="NCBI Taxonomy" id="2029884"/>
    <lineage>
        <taxon>Bacteria</taxon>
        <taxon>Pseudomonadati</taxon>
        <taxon>Pseudomonadota</taxon>
        <taxon>Alphaproteobacteria</taxon>
        <taxon>Sphingomonadales</taxon>
        <taxon>Sphingomonadaceae</taxon>
        <taxon>Novosphingobium</taxon>
    </lineage>
</organism>
<gene>
    <name evidence="2" type="ORF">ACFFF8_21155</name>
</gene>
<protein>
    <submittedName>
        <fullName evidence="2">COG3650 family protein</fullName>
    </submittedName>
</protein>
<keyword evidence="3" id="KW-1185">Reference proteome</keyword>
<dbReference type="PROSITE" id="PS51257">
    <property type="entry name" value="PROKAR_LIPOPROTEIN"/>
    <property type="match status" value="1"/>
</dbReference>
<sequence length="169" mass="17780">MRSDTWETRRQAAAGRSIACVLVLTASVLLASCHDSSGAHAVPGDRDDHRPWNGIAAGEGVRIIGTEPFWNAEIRGEVLTYRTPESPDGEQGRVSRFAGRGGLSYSGELEGGATGGAHDGQTVRSFTLAIGPGPCSDGMSDKHYPFSALLKIGDELRKGCAASDRAPAR</sequence>
<dbReference type="RefSeq" id="WP_267221172.1">
    <property type="nucleotide sequence ID" value="NZ_JAPCWC010000009.1"/>
</dbReference>
<keyword evidence="1" id="KW-0732">Signal</keyword>